<feature type="region of interest" description="Disordered" evidence="1">
    <location>
        <begin position="537"/>
        <end position="556"/>
    </location>
</feature>
<evidence type="ECO:0000313" key="4">
    <source>
        <dbReference type="Proteomes" id="UP000324233"/>
    </source>
</evidence>
<dbReference type="KEGG" id="agv:OJF2_12070"/>
<proteinExistence type="predicted"/>
<dbReference type="InterPro" id="IPR032675">
    <property type="entry name" value="LRR_dom_sf"/>
</dbReference>
<dbReference type="GO" id="GO:0019005">
    <property type="term" value="C:SCF ubiquitin ligase complex"/>
    <property type="evidence" value="ECO:0007669"/>
    <property type="project" value="TreeGrafter"/>
</dbReference>
<evidence type="ECO:0000259" key="2">
    <source>
        <dbReference type="SMART" id="SM00860"/>
    </source>
</evidence>
<dbReference type="SMART" id="SM00367">
    <property type="entry name" value="LRR_CC"/>
    <property type="match status" value="5"/>
</dbReference>
<dbReference type="OrthoDB" id="255317at2"/>
<dbReference type="PANTHER" id="PTHR13318">
    <property type="entry name" value="PARTNER OF PAIRED, ISOFORM B-RELATED"/>
    <property type="match status" value="1"/>
</dbReference>
<keyword evidence="4" id="KW-1185">Reference proteome</keyword>
<sequence>MTLVYHQATFDLIGKTPRTTKKAVAALEKRERLLGIRLPASMREFYSLTGACEILTGHSNEDPAVPLEELGDAQDLAHGVLRIQDENQGVAAWYVRLDGSDDPPVEVESEADRADPPEGLDPDADSFWVTARFRPVSPTFSAYVLDRVRVYGGDATDHRIASRLKPMGFYIEFDANGRATRATLDPNFAPPKPNAKPFDARVAMGLVRALDQLERLEISSKAIDERGWAALRDHPSILDLEDHGSLTDAAVDHIAAMPALRGLSISGVRLTDRGFARLLGARDFSALSVGMGGRLTPGGLAALASQTRLERLSLTDFDGALTDEGLAGLAGLTSMRYLEIVSPEVSDDGLRHLTGLVHLEDARLYLDRVTDAGLASLAGWRKLVRLRLGRSTRVLGPGLRHLAGLRCLRELDLMRLPVDDDSLVHLAGLVELEDLNLRETRAIGPGFAALSGLANLRRLDCRWSGVTDQAMPHIAGLPALEKLDIAGAKVSDAGLLTLSPLRSLRVLDLTGVTIGADAIRGLKAAIPSLDTVFWTRPGGRPDTGNPFDFRAGPGLG</sequence>
<reference evidence="3 4" key="1">
    <citation type="submission" date="2019-08" db="EMBL/GenBank/DDBJ databases">
        <title>Deep-cultivation of Planctomycetes and their phenomic and genomic characterization uncovers novel biology.</title>
        <authorList>
            <person name="Wiegand S."/>
            <person name="Jogler M."/>
            <person name="Boedeker C."/>
            <person name="Pinto D."/>
            <person name="Vollmers J."/>
            <person name="Rivas-Marin E."/>
            <person name="Kohn T."/>
            <person name="Peeters S.H."/>
            <person name="Heuer A."/>
            <person name="Rast P."/>
            <person name="Oberbeckmann S."/>
            <person name="Bunk B."/>
            <person name="Jeske O."/>
            <person name="Meyerdierks A."/>
            <person name="Storesund J.E."/>
            <person name="Kallscheuer N."/>
            <person name="Luecker S."/>
            <person name="Lage O.M."/>
            <person name="Pohl T."/>
            <person name="Merkel B.J."/>
            <person name="Hornburger P."/>
            <person name="Mueller R.-W."/>
            <person name="Bruemmer F."/>
            <person name="Labrenz M."/>
            <person name="Spormann A.M."/>
            <person name="Op den Camp H."/>
            <person name="Overmann J."/>
            <person name="Amann R."/>
            <person name="Jetten M.S.M."/>
            <person name="Mascher T."/>
            <person name="Medema M.H."/>
            <person name="Devos D.P."/>
            <person name="Kaster A.-K."/>
            <person name="Ovreas L."/>
            <person name="Rohde M."/>
            <person name="Galperin M.Y."/>
            <person name="Jogler C."/>
        </authorList>
    </citation>
    <scope>NUCLEOTIDE SEQUENCE [LARGE SCALE GENOMIC DNA]</scope>
    <source>
        <strain evidence="3 4">OJF2</strain>
    </source>
</reference>
<dbReference type="EMBL" id="CP042997">
    <property type="protein sequence ID" value="QEH32728.1"/>
    <property type="molecule type" value="Genomic_DNA"/>
</dbReference>
<dbReference type="AlphaFoldDB" id="A0A5B9VWT6"/>
<accession>A0A5B9VWT6</accession>
<dbReference type="SUPFAM" id="SSF52047">
    <property type="entry name" value="RNI-like"/>
    <property type="match status" value="1"/>
</dbReference>
<dbReference type="InterPro" id="IPR006553">
    <property type="entry name" value="Leu-rich_rpt_Cys-con_subtyp"/>
</dbReference>
<evidence type="ECO:0000256" key="1">
    <source>
        <dbReference type="SAM" id="MobiDB-lite"/>
    </source>
</evidence>
<dbReference type="RefSeq" id="WP_148592114.1">
    <property type="nucleotide sequence ID" value="NZ_CP042997.1"/>
</dbReference>
<gene>
    <name evidence="3" type="ORF">OJF2_12070</name>
</gene>
<dbReference type="Proteomes" id="UP000324233">
    <property type="component" value="Chromosome"/>
</dbReference>
<protein>
    <submittedName>
        <fullName evidence="3">Leucine Rich repeats (2 copies)</fullName>
    </submittedName>
</protein>
<dbReference type="Gene3D" id="3.80.10.10">
    <property type="entry name" value="Ribonuclease Inhibitor"/>
    <property type="match status" value="3"/>
</dbReference>
<dbReference type="InterPro" id="IPR018958">
    <property type="entry name" value="Knr4/Smi1-like_dom"/>
</dbReference>
<dbReference type="SMART" id="SM00860">
    <property type="entry name" value="SMI1_KNR4"/>
    <property type="match status" value="1"/>
</dbReference>
<dbReference type="GO" id="GO:0031146">
    <property type="term" value="P:SCF-dependent proteasomal ubiquitin-dependent protein catabolic process"/>
    <property type="evidence" value="ECO:0007669"/>
    <property type="project" value="TreeGrafter"/>
</dbReference>
<organism evidence="3 4">
    <name type="scientific">Aquisphaera giovannonii</name>
    <dbReference type="NCBI Taxonomy" id="406548"/>
    <lineage>
        <taxon>Bacteria</taxon>
        <taxon>Pseudomonadati</taxon>
        <taxon>Planctomycetota</taxon>
        <taxon>Planctomycetia</taxon>
        <taxon>Isosphaerales</taxon>
        <taxon>Isosphaeraceae</taxon>
        <taxon>Aquisphaera</taxon>
    </lineage>
</organism>
<evidence type="ECO:0000313" key="3">
    <source>
        <dbReference type="EMBL" id="QEH32728.1"/>
    </source>
</evidence>
<name>A0A5B9VWT6_9BACT</name>
<feature type="domain" description="Knr4/Smi1-like" evidence="2">
    <location>
        <begin position="18"/>
        <end position="146"/>
    </location>
</feature>